<feature type="transmembrane region" description="Helical" evidence="5">
    <location>
        <begin position="97"/>
        <end position="118"/>
    </location>
</feature>
<feature type="transmembrane region" description="Helical" evidence="5">
    <location>
        <begin position="125"/>
        <end position="145"/>
    </location>
</feature>
<dbReference type="InterPro" id="IPR007016">
    <property type="entry name" value="O-antigen_ligase-rel_domated"/>
</dbReference>
<dbReference type="AlphaFoldDB" id="A0A328XQA7"/>
<proteinExistence type="predicted"/>
<feature type="domain" description="Virulence factor membrane-bound polymerase C-terminal" evidence="7">
    <location>
        <begin position="378"/>
        <end position="554"/>
    </location>
</feature>
<feature type="transmembrane region" description="Helical" evidence="5">
    <location>
        <begin position="244"/>
        <end position="264"/>
    </location>
</feature>
<evidence type="ECO:0000313" key="10">
    <source>
        <dbReference type="Proteomes" id="UP000249700"/>
    </source>
</evidence>
<feature type="domain" description="O-antigen ligase-related" evidence="6">
    <location>
        <begin position="207"/>
        <end position="354"/>
    </location>
</feature>
<feature type="transmembrane region" description="Helical" evidence="5">
    <location>
        <begin position="174"/>
        <end position="190"/>
    </location>
</feature>
<keyword evidence="3 5" id="KW-1133">Transmembrane helix</keyword>
<evidence type="ECO:0000256" key="2">
    <source>
        <dbReference type="ARBA" id="ARBA00022692"/>
    </source>
</evidence>
<name>A0A328XQA7_9GAMM</name>
<reference evidence="9 10" key="1">
    <citation type="submission" date="2018-06" db="EMBL/GenBank/DDBJ databases">
        <title>Comparative analysis of microorganisms from saline springs in Andes Mountain Range, Colombia.</title>
        <authorList>
            <person name="Rubin E."/>
        </authorList>
    </citation>
    <scope>NUCLEOTIDE SEQUENCE [LARGE SCALE GENOMIC DNA]</scope>
    <source>
        <strain evidence="9 10">USBA-857</strain>
    </source>
</reference>
<dbReference type="InterPro" id="IPR031726">
    <property type="entry name" value="PglL_A"/>
</dbReference>
<comment type="subcellular location">
    <subcellularLocation>
        <location evidence="1">Membrane</location>
        <topology evidence="1">Multi-pass membrane protein</topology>
    </subcellularLocation>
</comment>
<dbReference type="InterPro" id="IPR051533">
    <property type="entry name" value="WaaL-like"/>
</dbReference>
<evidence type="ECO:0000256" key="4">
    <source>
        <dbReference type="ARBA" id="ARBA00023136"/>
    </source>
</evidence>
<dbReference type="Pfam" id="PF04932">
    <property type="entry name" value="Wzy_C"/>
    <property type="match status" value="1"/>
</dbReference>
<organism evidence="9 10">
    <name type="scientific">Onishia taeanensis</name>
    <dbReference type="NCBI Taxonomy" id="284577"/>
    <lineage>
        <taxon>Bacteria</taxon>
        <taxon>Pseudomonadati</taxon>
        <taxon>Pseudomonadota</taxon>
        <taxon>Gammaproteobacteria</taxon>
        <taxon>Oceanospirillales</taxon>
        <taxon>Halomonadaceae</taxon>
        <taxon>Onishia</taxon>
    </lineage>
</organism>
<dbReference type="RefSeq" id="WP_181463100.1">
    <property type="nucleotide sequence ID" value="NZ_QLSX01000010.1"/>
</dbReference>
<evidence type="ECO:0000256" key="5">
    <source>
        <dbReference type="SAM" id="Phobius"/>
    </source>
</evidence>
<keyword evidence="2 5" id="KW-0812">Transmembrane</keyword>
<dbReference type="Pfam" id="PF15864">
    <property type="entry name" value="PglL_A"/>
    <property type="match status" value="1"/>
</dbReference>
<accession>A0A328XQA7</accession>
<feature type="transmembrane region" description="Helical" evidence="5">
    <location>
        <begin position="72"/>
        <end position="91"/>
    </location>
</feature>
<feature type="transmembrane region" description="Helical" evidence="5">
    <location>
        <begin position="430"/>
        <end position="447"/>
    </location>
</feature>
<evidence type="ECO:0000313" key="9">
    <source>
        <dbReference type="EMBL" id="RAR59030.1"/>
    </source>
</evidence>
<comment type="caution">
    <text evidence="9">The sequence shown here is derived from an EMBL/GenBank/DDBJ whole genome shotgun (WGS) entry which is preliminary data.</text>
</comment>
<evidence type="ECO:0000259" key="8">
    <source>
        <dbReference type="Pfam" id="PF15864"/>
    </source>
</evidence>
<dbReference type="InterPro" id="IPR021797">
    <property type="entry name" value="Wzy_C_2"/>
</dbReference>
<evidence type="ECO:0000259" key="6">
    <source>
        <dbReference type="Pfam" id="PF04932"/>
    </source>
</evidence>
<feature type="transmembrane region" description="Helical" evidence="5">
    <location>
        <begin position="401"/>
        <end position="418"/>
    </location>
</feature>
<evidence type="ECO:0000259" key="7">
    <source>
        <dbReference type="Pfam" id="PF11846"/>
    </source>
</evidence>
<evidence type="ECO:0000256" key="1">
    <source>
        <dbReference type="ARBA" id="ARBA00004141"/>
    </source>
</evidence>
<keyword evidence="4 5" id="KW-0472">Membrane</keyword>
<dbReference type="PANTHER" id="PTHR37422:SF21">
    <property type="entry name" value="EXOQ-LIKE PROTEIN"/>
    <property type="match status" value="1"/>
</dbReference>
<dbReference type="Pfam" id="PF11846">
    <property type="entry name" value="Wzy_C_2"/>
    <property type="match status" value="1"/>
</dbReference>
<dbReference type="Proteomes" id="UP000249700">
    <property type="component" value="Unassembled WGS sequence"/>
</dbReference>
<sequence length="556" mass="63405">MTTTTGLNDRLIRWLIITCMATFTLALHVTFPNMGGAGLRLPFNATVWMGFSLMIAISLWPMTRGVIRYSSFHIGLAMLVAILWMPFFWSWGEASLIALPRLLGLTAGALLLLGLAQLELTRRHWWWLGMSIFAGTLMETAYAYIQQFILEPGNWVGYDPNYGRPYGIFQQPNVLASFLATGLAISAWLYNESRNRVEGDITLLAPLFMPAMLLIIMSRTGWLATIIVVPMVLFYLWHQSRKRFLIWGGAFLAGCLLAIIINSLGDAARNDASIQSSGERYYVYTHSLRMILEKPFLGWGYGRFQHDFLYSFADWRAAQPVNQPDIVEPFITLNYSHPHNELLLWGVEGGLLPVIAILAFAGWACWRLWKHGPVGERMMLAALLTPLALHSMTEYPFYHSTAHWLAFTLITFFLSLNLPTKRQKKYKYTFIIKALSYIATPLLWIFFATNLQAISHLNNNINVKKNEVDMRGIINPLGLSPLISQIIQEVNLNNAIQERNNKLIKIYSYEIQEEISRRPSPKYINMLITALSAIENRKDMQSAQSTKSYLYPQQSK</sequence>
<feature type="transmembrane region" description="Helical" evidence="5">
    <location>
        <begin position="12"/>
        <end position="31"/>
    </location>
</feature>
<dbReference type="EMBL" id="QLSX01000010">
    <property type="protein sequence ID" value="RAR59030.1"/>
    <property type="molecule type" value="Genomic_DNA"/>
</dbReference>
<feature type="transmembrane region" description="Helical" evidence="5">
    <location>
        <begin position="197"/>
        <end position="215"/>
    </location>
</feature>
<feature type="transmembrane region" description="Helical" evidence="5">
    <location>
        <begin position="342"/>
        <end position="366"/>
    </location>
</feature>
<dbReference type="GO" id="GO:0016020">
    <property type="term" value="C:membrane"/>
    <property type="evidence" value="ECO:0007669"/>
    <property type="project" value="UniProtKB-SubCell"/>
</dbReference>
<protein>
    <submittedName>
        <fullName evidence="9">O-antigen polymerase</fullName>
    </submittedName>
</protein>
<feature type="domain" description="Protein glycosylation ligase" evidence="8">
    <location>
        <begin position="165"/>
        <end position="189"/>
    </location>
</feature>
<dbReference type="PANTHER" id="PTHR37422">
    <property type="entry name" value="TEICHURONIC ACID BIOSYNTHESIS PROTEIN TUAE"/>
    <property type="match status" value="1"/>
</dbReference>
<evidence type="ECO:0000256" key="3">
    <source>
        <dbReference type="ARBA" id="ARBA00022989"/>
    </source>
</evidence>
<gene>
    <name evidence="9" type="ORF">BCL93_11063</name>
</gene>
<feature type="transmembrane region" description="Helical" evidence="5">
    <location>
        <begin position="43"/>
        <end position="60"/>
    </location>
</feature>